<feature type="non-terminal residue" evidence="1">
    <location>
        <position position="121"/>
    </location>
</feature>
<evidence type="ECO:0000313" key="2">
    <source>
        <dbReference type="Proteomes" id="UP001221757"/>
    </source>
</evidence>
<organism evidence="1 2">
    <name type="scientific">Mycena rosella</name>
    <name type="common">Pink bonnet</name>
    <name type="synonym">Agaricus rosellus</name>
    <dbReference type="NCBI Taxonomy" id="1033263"/>
    <lineage>
        <taxon>Eukaryota</taxon>
        <taxon>Fungi</taxon>
        <taxon>Dikarya</taxon>
        <taxon>Basidiomycota</taxon>
        <taxon>Agaricomycotina</taxon>
        <taxon>Agaricomycetes</taxon>
        <taxon>Agaricomycetidae</taxon>
        <taxon>Agaricales</taxon>
        <taxon>Marasmiineae</taxon>
        <taxon>Mycenaceae</taxon>
        <taxon>Mycena</taxon>
    </lineage>
</organism>
<reference evidence="1" key="1">
    <citation type="submission" date="2023-03" db="EMBL/GenBank/DDBJ databases">
        <title>Massive genome expansion in bonnet fungi (Mycena s.s.) driven by repeated elements and novel gene families across ecological guilds.</title>
        <authorList>
            <consortium name="Lawrence Berkeley National Laboratory"/>
            <person name="Harder C.B."/>
            <person name="Miyauchi S."/>
            <person name="Viragh M."/>
            <person name="Kuo A."/>
            <person name="Thoen E."/>
            <person name="Andreopoulos B."/>
            <person name="Lu D."/>
            <person name="Skrede I."/>
            <person name="Drula E."/>
            <person name="Henrissat B."/>
            <person name="Morin E."/>
            <person name="Kohler A."/>
            <person name="Barry K."/>
            <person name="LaButti K."/>
            <person name="Morin E."/>
            <person name="Salamov A."/>
            <person name="Lipzen A."/>
            <person name="Mereny Z."/>
            <person name="Hegedus B."/>
            <person name="Baldrian P."/>
            <person name="Stursova M."/>
            <person name="Weitz H."/>
            <person name="Taylor A."/>
            <person name="Grigoriev I.V."/>
            <person name="Nagy L.G."/>
            <person name="Martin F."/>
            <person name="Kauserud H."/>
        </authorList>
    </citation>
    <scope>NUCLEOTIDE SEQUENCE</scope>
    <source>
        <strain evidence="1">CBHHK067</strain>
    </source>
</reference>
<protein>
    <submittedName>
        <fullName evidence="1">Uncharacterized protein</fullName>
    </submittedName>
</protein>
<keyword evidence="2" id="KW-1185">Reference proteome</keyword>
<feature type="non-terminal residue" evidence="1">
    <location>
        <position position="1"/>
    </location>
</feature>
<dbReference type="AlphaFoldDB" id="A0AAD7FUZ1"/>
<name>A0AAD7FUZ1_MYCRO</name>
<dbReference type="Proteomes" id="UP001221757">
    <property type="component" value="Unassembled WGS sequence"/>
</dbReference>
<evidence type="ECO:0000313" key="1">
    <source>
        <dbReference type="EMBL" id="KAJ7640635.1"/>
    </source>
</evidence>
<comment type="caution">
    <text evidence="1">The sequence shown here is derived from an EMBL/GenBank/DDBJ whole genome shotgun (WGS) entry which is preliminary data.</text>
</comment>
<dbReference type="EMBL" id="JARKIE010000423">
    <property type="protein sequence ID" value="KAJ7640635.1"/>
    <property type="molecule type" value="Genomic_DNA"/>
</dbReference>
<sequence length="121" mass="13853">DPLIRFGVSDGLPPQRLLKESIALRDVLIRYTLPHLELVWDDLSSRITGLQTLEHLSSYMHSLEVDTGHSPRYCIAPEILVVFGHVCLTVQQVLDGLAEFLNKSHRQRFSLDLHHCFLKLL</sequence>
<gene>
    <name evidence="1" type="ORF">B0H17DRAFT_871527</name>
</gene>
<proteinExistence type="predicted"/>
<accession>A0AAD7FUZ1</accession>